<keyword evidence="2" id="KW-0378">Hydrolase</keyword>
<dbReference type="InterPro" id="IPR050884">
    <property type="entry name" value="CNP_phosphodiesterase-III"/>
</dbReference>
<evidence type="ECO:0000259" key="5">
    <source>
        <dbReference type="Pfam" id="PF00149"/>
    </source>
</evidence>
<dbReference type="InterPro" id="IPR029052">
    <property type="entry name" value="Metallo-depent_PP-like"/>
</dbReference>
<dbReference type="RefSeq" id="WP_114686329.1">
    <property type="nucleotide sequence ID" value="NZ_QQNB01000001.1"/>
</dbReference>
<keyword evidence="1" id="KW-0479">Metal-binding</keyword>
<evidence type="ECO:0000313" key="7">
    <source>
        <dbReference type="Proteomes" id="UP000253918"/>
    </source>
</evidence>
<evidence type="ECO:0000313" key="6">
    <source>
        <dbReference type="EMBL" id="RDE06749.1"/>
    </source>
</evidence>
<dbReference type="InterPro" id="IPR004843">
    <property type="entry name" value="Calcineurin-like_PHP"/>
</dbReference>
<dbReference type="GO" id="GO:0046872">
    <property type="term" value="F:metal ion binding"/>
    <property type="evidence" value="ECO:0007669"/>
    <property type="project" value="UniProtKB-KW"/>
</dbReference>
<proteinExistence type="inferred from homology"/>
<name>A0A369VY38_9SPHN</name>
<dbReference type="AlphaFoldDB" id="A0A369VY38"/>
<organism evidence="6 7">
    <name type="scientific">Sphingomonas aracearum</name>
    <dbReference type="NCBI Taxonomy" id="2283317"/>
    <lineage>
        <taxon>Bacteria</taxon>
        <taxon>Pseudomonadati</taxon>
        <taxon>Pseudomonadota</taxon>
        <taxon>Alphaproteobacteria</taxon>
        <taxon>Sphingomonadales</taxon>
        <taxon>Sphingomonadaceae</taxon>
        <taxon>Sphingomonas</taxon>
    </lineage>
</organism>
<sequence length="257" mass="28248">MIRLFHVSDVHFGREDPAAIAWFTHCVHNEKPDAVIMTGDLTMRARSSEFDAGLAWLKSLPVPVTIEVGNHDLPYFNPLARLLRPYHRIRKVEKAIEKPLTIPGIAVVPMRTTSRFQFRLNWSKGNVTRAELRRAVALVQAAPDDAVVFVAAHHPLIEPHTQASARTHGGAEALKELAEAGAAAVLTGHVHDAFDIQQDIDGRAIRLVGAGTLSTRTRAQPPSFNELRVANGGFEVICRTITPEPDTVLPVERPEPA</sequence>
<dbReference type="Proteomes" id="UP000253918">
    <property type="component" value="Unassembled WGS sequence"/>
</dbReference>
<evidence type="ECO:0000256" key="3">
    <source>
        <dbReference type="ARBA" id="ARBA00023004"/>
    </source>
</evidence>
<dbReference type="Pfam" id="PF00149">
    <property type="entry name" value="Metallophos"/>
    <property type="match status" value="1"/>
</dbReference>
<dbReference type="PANTHER" id="PTHR42988:SF2">
    <property type="entry name" value="CYCLIC NUCLEOTIDE PHOSPHODIESTERASE CBUA0032-RELATED"/>
    <property type="match status" value="1"/>
</dbReference>
<keyword evidence="3" id="KW-0408">Iron</keyword>
<gene>
    <name evidence="6" type="ORF">DVW87_03360</name>
</gene>
<evidence type="ECO:0000256" key="1">
    <source>
        <dbReference type="ARBA" id="ARBA00022723"/>
    </source>
</evidence>
<evidence type="ECO:0000256" key="4">
    <source>
        <dbReference type="ARBA" id="ARBA00025742"/>
    </source>
</evidence>
<accession>A0A369VY38</accession>
<comment type="caution">
    <text evidence="6">The sequence shown here is derived from an EMBL/GenBank/DDBJ whole genome shotgun (WGS) entry which is preliminary data.</text>
</comment>
<reference evidence="6 7" key="1">
    <citation type="submission" date="2018-07" db="EMBL/GenBank/DDBJ databases">
        <title>a novel species of Sphingomonas isolated from the rhizosphere soil of Araceae plant.</title>
        <authorList>
            <person name="Zhiyong W."/>
            <person name="Qinglan Z."/>
            <person name="Zhiwei F."/>
            <person name="Ding X."/>
            <person name="Gejiao W."/>
            <person name="Shixue Z."/>
        </authorList>
    </citation>
    <scope>NUCLEOTIDE SEQUENCE [LARGE SCALE GENOMIC DNA]</scope>
    <source>
        <strain evidence="6 7">WZY 27</strain>
    </source>
</reference>
<dbReference type="EMBL" id="QQNB01000001">
    <property type="protein sequence ID" value="RDE06749.1"/>
    <property type="molecule type" value="Genomic_DNA"/>
</dbReference>
<dbReference type="GO" id="GO:0016787">
    <property type="term" value="F:hydrolase activity"/>
    <property type="evidence" value="ECO:0007669"/>
    <property type="project" value="UniProtKB-KW"/>
</dbReference>
<dbReference type="PANTHER" id="PTHR42988">
    <property type="entry name" value="PHOSPHOHYDROLASE"/>
    <property type="match status" value="1"/>
</dbReference>
<dbReference type="Gene3D" id="3.60.21.10">
    <property type="match status" value="1"/>
</dbReference>
<dbReference type="OrthoDB" id="651281at2"/>
<keyword evidence="7" id="KW-1185">Reference proteome</keyword>
<dbReference type="SUPFAM" id="SSF56300">
    <property type="entry name" value="Metallo-dependent phosphatases"/>
    <property type="match status" value="1"/>
</dbReference>
<feature type="domain" description="Calcineurin-like phosphoesterase" evidence="5">
    <location>
        <begin position="3"/>
        <end position="192"/>
    </location>
</feature>
<protein>
    <submittedName>
        <fullName evidence="6">Metallophosphoesterase</fullName>
    </submittedName>
</protein>
<evidence type="ECO:0000256" key="2">
    <source>
        <dbReference type="ARBA" id="ARBA00022801"/>
    </source>
</evidence>
<comment type="similarity">
    <text evidence="4">Belongs to the cyclic nucleotide phosphodiesterase class-III family.</text>
</comment>